<sequence>MAGQRRPNAKAHSALGEPLTRCHQPSTRTLCKTPQQAWPWTLTADMDTQRIESRLADIASARLQQLNGSLAGTLNLGSRAERLPTGPPSLG</sequence>
<evidence type="ECO:0000313" key="3">
    <source>
        <dbReference type="Proteomes" id="UP000289555"/>
    </source>
</evidence>
<protein>
    <submittedName>
        <fullName evidence="2">Uncharacterized protein</fullName>
    </submittedName>
</protein>
<evidence type="ECO:0000313" key="2">
    <source>
        <dbReference type="EMBL" id="BBI50173.1"/>
    </source>
</evidence>
<dbReference type="EMBL" id="AP019416">
    <property type="protein sequence ID" value="BBI50173.1"/>
    <property type="molecule type" value="Genomic_DNA"/>
</dbReference>
<keyword evidence="3" id="KW-1185">Reference proteome</keyword>
<name>A0ABM7GID1_9GAMM</name>
<organism evidence="2 3">
    <name type="scientific">Vreelandella olivaria</name>
    <dbReference type="NCBI Taxonomy" id="390919"/>
    <lineage>
        <taxon>Bacteria</taxon>
        <taxon>Pseudomonadati</taxon>
        <taxon>Pseudomonadota</taxon>
        <taxon>Gammaproteobacteria</taxon>
        <taxon>Oceanospirillales</taxon>
        <taxon>Halomonadaceae</taxon>
        <taxon>Vreelandella</taxon>
    </lineage>
</organism>
<evidence type="ECO:0000256" key="1">
    <source>
        <dbReference type="SAM" id="MobiDB-lite"/>
    </source>
</evidence>
<reference evidence="3" key="1">
    <citation type="journal article" date="2019" name="Microbiol. Resour. Announc.">
        <title>Complete Genome Sequence of Halomonas olivaria, a Moderately Halophilic Bacterium Isolated from Olive Processing Effluents, Obtained by Nanopore Sequencing.</title>
        <authorList>
            <person name="Nagata S."/>
            <person name="Ii K.M."/>
            <person name="Tsukimi T."/>
            <person name="Miura M.C."/>
            <person name="Galipon J."/>
            <person name="Arakawa K."/>
        </authorList>
    </citation>
    <scope>NUCLEOTIDE SEQUENCE [LARGE SCALE GENOMIC DNA]</scope>
    <source>
        <strain evidence="3">TYRC17</strain>
    </source>
</reference>
<proteinExistence type="predicted"/>
<feature type="region of interest" description="Disordered" evidence="1">
    <location>
        <begin position="1"/>
        <end position="21"/>
    </location>
</feature>
<gene>
    <name evidence="2" type="ORF">HORIV_25940</name>
</gene>
<accession>A0ABM7GID1</accession>
<dbReference type="Proteomes" id="UP000289555">
    <property type="component" value="Chromosome"/>
</dbReference>